<keyword evidence="7 10" id="KW-0106">Calcium</keyword>
<accession>A0A9J6AYL1</accession>
<evidence type="ECO:0000256" key="8">
    <source>
        <dbReference type="ARBA" id="ARBA00023180"/>
    </source>
</evidence>
<dbReference type="InterPro" id="IPR011050">
    <property type="entry name" value="Pectin_lyase_fold/virulence"/>
</dbReference>
<dbReference type="EMBL" id="JACXVP010000001">
    <property type="protein sequence ID" value="KAG5629606.1"/>
    <property type="molecule type" value="Genomic_DNA"/>
</dbReference>
<evidence type="ECO:0000256" key="10">
    <source>
        <dbReference type="RuleBase" id="RU361123"/>
    </source>
</evidence>
<dbReference type="PANTHER" id="PTHR31683:SF184">
    <property type="entry name" value="PECTATE LYASE"/>
    <property type="match status" value="1"/>
</dbReference>
<evidence type="ECO:0000256" key="6">
    <source>
        <dbReference type="ARBA" id="ARBA00022729"/>
    </source>
</evidence>
<dbReference type="SUPFAM" id="SSF51126">
    <property type="entry name" value="Pectin lyase-like"/>
    <property type="match status" value="1"/>
</dbReference>
<evidence type="ECO:0000313" key="12">
    <source>
        <dbReference type="EMBL" id="KAG5629606.1"/>
    </source>
</evidence>
<keyword evidence="9 10" id="KW-0456">Lyase</keyword>
<evidence type="ECO:0000259" key="11">
    <source>
        <dbReference type="SMART" id="SM00656"/>
    </source>
</evidence>
<keyword evidence="5 10" id="KW-0479">Metal-binding</keyword>
<evidence type="ECO:0000256" key="1">
    <source>
        <dbReference type="ARBA" id="ARBA00000695"/>
    </source>
</evidence>
<gene>
    <name evidence="12" type="ORF">H5410_001323</name>
</gene>
<proteinExistence type="inferred from homology"/>
<organism evidence="12 13">
    <name type="scientific">Solanum commersonii</name>
    <name type="common">Commerson's wild potato</name>
    <name type="synonym">Commerson's nightshade</name>
    <dbReference type="NCBI Taxonomy" id="4109"/>
    <lineage>
        <taxon>Eukaryota</taxon>
        <taxon>Viridiplantae</taxon>
        <taxon>Streptophyta</taxon>
        <taxon>Embryophyta</taxon>
        <taxon>Tracheophyta</taxon>
        <taxon>Spermatophyta</taxon>
        <taxon>Magnoliopsida</taxon>
        <taxon>eudicotyledons</taxon>
        <taxon>Gunneridae</taxon>
        <taxon>Pentapetalae</taxon>
        <taxon>asterids</taxon>
        <taxon>lamiids</taxon>
        <taxon>Solanales</taxon>
        <taxon>Solanaceae</taxon>
        <taxon>Solanoideae</taxon>
        <taxon>Solaneae</taxon>
        <taxon>Solanum</taxon>
    </lineage>
</organism>
<dbReference type="GO" id="GO:0046872">
    <property type="term" value="F:metal ion binding"/>
    <property type="evidence" value="ECO:0007669"/>
    <property type="project" value="UniProtKB-KW"/>
</dbReference>
<comment type="cofactor">
    <cofactor evidence="10">
        <name>Ca(2+)</name>
        <dbReference type="ChEBI" id="CHEBI:29108"/>
    </cofactor>
    <text evidence="10">Binds 1 Ca(2+) ion. Required for its activity.</text>
</comment>
<dbReference type="GO" id="GO:0030570">
    <property type="term" value="F:pectate lyase activity"/>
    <property type="evidence" value="ECO:0007669"/>
    <property type="project" value="UniProtKB-EC"/>
</dbReference>
<evidence type="ECO:0000256" key="5">
    <source>
        <dbReference type="ARBA" id="ARBA00022723"/>
    </source>
</evidence>
<dbReference type="Pfam" id="PF04431">
    <property type="entry name" value="Pec_lyase_N"/>
    <property type="match status" value="1"/>
</dbReference>
<reference evidence="12 13" key="1">
    <citation type="submission" date="2020-09" db="EMBL/GenBank/DDBJ databases">
        <title>De no assembly of potato wild relative species, Solanum commersonii.</title>
        <authorList>
            <person name="Cho K."/>
        </authorList>
    </citation>
    <scope>NUCLEOTIDE SEQUENCE [LARGE SCALE GENOMIC DNA]</scope>
    <source>
        <strain evidence="12">LZ3.2</strain>
        <tissue evidence="12">Leaf</tissue>
    </source>
</reference>
<dbReference type="InterPro" id="IPR002022">
    <property type="entry name" value="Pec_lyase"/>
</dbReference>
<dbReference type="Proteomes" id="UP000824120">
    <property type="component" value="Chromosome 1"/>
</dbReference>
<evidence type="ECO:0000256" key="2">
    <source>
        <dbReference type="ARBA" id="ARBA00005220"/>
    </source>
</evidence>
<feature type="signal peptide" evidence="10">
    <location>
        <begin position="1"/>
        <end position="26"/>
    </location>
</feature>
<dbReference type="EC" id="4.2.2.2" evidence="4 10"/>
<dbReference type="Pfam" id="PF00544">
    <property type="entry name" value="Pectate_lyase_4"/>
    <property type="match status" value="1"/>
</dbReference>
<dbReference type="InterPro" id="IPR012334">
    <property type="entry name" value="Pectin_lyas_fold"/>
</dbReference>
<dbReference type="InterPro" id="IPR007524">
    <property type="entry name" value="Pec_lyase_N"/>
</dbReference>
<name>A0A9J6AYL1_SOLCO</name>
<dbReference type="PRINTS" id="PR00807">
    <property type="entry name" value="AMBALLERGEN"/>
</dbReference>
<evidence type="ECO:0000256" key="4">
    <source>
        <dbReference type="ARBA" id="ARBA00012272"/>
    </source>
</evidence>
<evidence type="ECO:0000256" key="3">
    <source>
        <dbReference type="ARBA" id="ARBA00010980"/>
    </source>
</evidence>
<comment type="caution">
    <text evidence="12">The sequence shown here is derived from an EMBL/GenBank/DDBJ whole genome shotgun (WGS) entry which is preliminary data.</text>
</comment>
<comment type="catalytic activity">
    <reaction evidence="1 10">
        <text>Eliminative cleavage of (1-&gt;4)-alpha-D-galacturonan to give oligosaccharides with 4-deoxy-alpha-D-galact-4-enuronosyl groups at their non-reducing ends.</text>
        <dbReference type="EC" id="4.2.2.2"/>
    </reaction>
</comment>
<dbReference type="OrthoDB" id="1637350at2759"/>
<evidence type="ECO:0000256" key="7">
    <source>
        <dbReference type="ARBA" id="ARBA00022837"/>
    </source>
</evidence>
<dbReference type="InterPro" id="IPR045032">
    <property type="entry name" value="PEL"/>
</dbReference>
<dbReference type="PANTHER" id="PTHR31683">
    <property type="entry name" value="PECTATE LYASE 18-RELATED"/>
    <property type="match status" value="1"/>
</dbReference>
<dbReference type="AlphaFoldDB" id="A0A9J6AYL1"/>
<evidence type="ECO:0000256" key="9">
    <source>
        <dbReference type="ARBA" id="ARBA00023239"/>
    </source>
</evidence>
<dbReference type="SMART" id="SM00656">
    <property type="entry name" value="Amb_all"/>
    <property type="match status" value="1"/>
</dbReference>
<keyword evidence="8" id="KW-0325">Glycoprotein</keyword>
<comment type="pathway">
    <text evidence="2 10">Glycan metabolism; pectin degradation; 2-dehydro-3-deoxy-D-gluconate from pectin: step 2/5.</text>
</comment>
<comment type="similarity">
    <text evidence="3 10">Belongs to the polysaccharide lyase 1 family.</text>
</comment>
<protein>
    <recommendedName>
        <fullName evidence="4 10">Pectate lyase</fullName>
        <ecNumber evidence="4 10">4.2.2.2</ecNumber>
    </recommendedName>
</protein>
<dbReference type="InterPro" id="IPR018082">
    <property type="entry name" value="AmbAllergen"/>
</dbReference>
<sequence length="449" mass="50675">MAFISGNSILLLLFIWLASLVPHLHARIAEFDAYLEKQALEALNSSLEAYTHNPEEVTNAFNKEVGNALMKYKSLRRHLKEKNKCMATNPIDRCWRCDKNWAENRKDLEECARGFGHKTTGGKNGKYYVVTNELDDYVQEPKPGTLRHAVIQEEPLWIIFEKSMVIKLQQELMITSDKTIDGRGVAVHIANGAGLTIQFVHNVIIHNIRIQNIISTNGGMIRDSVNHIGLRTVSDGDDISIFGSNHIWIDHCTLSECTDGLVDAIMASTAITISNCKFNHHNDVMLLGATDAFPQDSIMQVTVAFNRFGEGLIQRMPRCRWGFFHVVNNDYTHWQMYAIGGSAHPTIISQGNRFKAANNPNTKQVTKRDYAPESEWKKWQWVSEGDSFLNGAYFVESGPQDKKKTALTKNHKIKFKPGSHAGRLTRFAGVLKCKPAYLVSSRSSYVHII</sequence>
<evidence type="ECO:0000313" key="13">
    <source>
        <dbReference type="Proteomes" id="UP000824120"/>
    </source>
</evidence>
<feature type="domain" description="Pectate lyase" evidence="11">
    <location>
        <begin position="163"/>
        <end position="360"/>
    </location>
</feature>
<keyword evidence="13" id="KW-1185">Reference proteome</keyword>
<keyword evidence="6 10" id="KW-0732">Signal</keyword>
<feature type="chain" id="PRO_5039960924" description="Pectate lyase" evidence="10">
    <location>
        <begin position="27"/>
        <end position="449"/>
    </location>
</feature>
<dbReference type="Gene3D" id="2.160.20.10">
    <property type="entry name" value="Single-stranded right-handed beta-helix, Pectin lyase-like"/>
    <property type="match status" value="1"/>
</dbReference>